<evidence type="ECO:0000256" key="9">
    <source>
        <dbReference type="ARBA" id="ARBA00022630"/>
    </source>
</evidence>
<evidence type="ECO:0000256" key="14">
    <source>
        <dbReference type="RuleBase" id="RU361217"/>
    </source>
</evidence>
<proteinExistence type="inferred from homology"/>
<dbReference type="PRINTS" id="PR01001">
    <property type="entry name" value="FADG3PDH"/>
</dbReference>
<dbReference type="NCBIfam" id="NF008313">
    <property type="entry name" value="PRK11101.1"/>
    <property type="match status" value="1"/>
</dbReference>
<comment type="cofactor">
    <cofactor evidence="2 14">
        <name>FAD</name>
        <dbReference type="ChEBI" id="CHEBI:57692"/>
    </cofactor>
</comment>
<comment type="catalytic activity">
    <reaction evidence="13 14">
        <text>a quinone + sn-glycerol 3-phosphate = dihydroxyacetone phosphate + a quinol</text>
        <dbReference type="Rhea" id="RHEA:18977"/>
        <dbReference type="ChEBI" id="CHEBI:24646"/>
        <dbReference type="ChEBI" id="CHEBI:57597"/>
        <dbReference type="ChEBI" id="CHEBI:57642"/>
        <dbReference type="ChEBI" id="CHEBI:132124"/>
        <dbReference type="EC" id="1.1.5.3"/>
    </reaction>
</comment>
<reference evidence="18" key="4">
    <citation type="submission" date="2017-11" db="EMBL/GenBank/DDBJ databases">
        <title>Complete genome sequence of Serratia sp. ATCC 39006.</title>
        <authorList>
            <person name="Hampton H.G."/>
            <person name="Jackson S.A."/>
            <person name="Jauregui R."/>
            <person name="Poulter G.T.M."/>
            <person name="Salmond G.P.C."/>
            <person name="Fineran P.C."/>
        </authorList>
    </citation>
    <scope>NUCLEOTIDE SEQUENCE</scope>
    <source>
        <strain evidence="18">ATCC 39006</strain>
    </source>
</reference>
<evidence type="ECO:0000313" key="18">
    <source>
        <dbReference type="EMBL" id="AUH03398.1"/>
    </source>
</evidence>
<keyword evidence="10" id="KW-0274">FAD</keyword>
<dbReference type="Gene3D" id="3.50.50.60">
    <property type="entry name" value="FAD/NAD(P)-binding domain"/>
    <property type="match status" value="3"/>
</dbReference>
<evidence type="ECO:0000256" key="1">
    <source>
        <dbReference type="ARBA" id="ARBA00001917"/>
    </source>
</evidence>
<dbReference type="GO" id="GO:0050660">
    <property type="term" value="F:flavin adenine dinucleotide binding"/>
    <property type="evidence" value="ECO:0007669"/>
    <property type="project" value="InterPro"/>
</dbReference>
<dbReference type="GO" id="GO:0010181">
    <property type="term" value="F:FMN binding"/>
    <property type="evidence" value="ECO:0007669"/>
    <property type="project" value="InterPro"/>
</dbReference>
<dbReference type="Pfam" id="PF04324">
    <property type="entry name" value="Fer2_BFD"/>
    <property type="match status" value="1"/>
</dbReference>
<dbReference type="EMBL" id="CP025084">
    <property type="protein sequence ID" value="AUH03398.1"/>
    <property type="molecule type" value="Genomic_DNA"/>
</dbReference>
<dbReference type="FunFam" id="3.50.50.60:FF:000102">
    <property type="entry name" value="Glycerol-3-phosphate dehydrogenase"/>
    <property type="match status" value="1"/>
</dbReference>
<keyword evidence="9 14" id="KW-0285">Flavoprotein</keyword>
<reference evidence="17 20" key="3">
    <citation type="submission" date="2017-11" db="EMBL/GenBank/DDBJ databases">
        <title>Complete genome sequence of Serratia sp. ATCC 39006 LacA.</title>
        <authorList>
            <person name="Hampton H.G."/>
            <person name="Jackson S.A."/>
            <person name="Jauregui R."/>
            <person name="Poulter G.T.M."/>
            <person name="Salmond G.P.C."/>
            <person name="Fineran P.C."/>
        </authorList>
    </citation>
    <scope>NUCLEOTIDE SEQUENCE [LARGE SCALE GENOMIC DNA]</scope>
    <source>
        <strain evidence="17 20">ATCC 39006</strain>
    </source>
</reference>
<reference evidence="18" key="2">
    <citation type="submission" date="2013-09" db="EMBL/GenBank/DDBJ databases">
        <authorList>
            <person name="Wang G."/>
            <person name="Yang Y."/>
            <person name="Su Y."/>
        </authorList>
    </citation>
    <scope>NUCLEOTIDE SEQUENCE</scope>
    <source>
        <strain evidence="18">ATCC 39006</strain>
    </source>
</reference>
<evidence type="ECO:0000313" key="20">
    <source>
        <dbReference type="Proteomes" id="UP000233778"/>
    </source>
</evidence>
<evidence type="ECO:0000256" key="10">
    <source>
        <dbReference type="ARBA" id="ARBA00022827"/>
    </source>
</evidence>
<dbReference type="CDD" id="cd19946">
    <property type="entry name" value="GlpA-like_Fer2_BFD-like"/>
    <property type="match status" value="1"/>
</dbReference>
<dbReference type="STRING" id="104623.Ser39006_00180"/>
<dbReference type="GO" id="GO:0005886">
    <property type="term" value="C:plasma membrane"/>
    <property type="evidence" value="ECO:0007669"/>
    <property type="project" value="UniProtKB-SubCell"/>
</dbReference>
<dbReference type="SUPFAM" id="SSF51905">
    <property type="entry name" value="FAD/NAD(P)-binding domain"/>
    <property type="match status" value="1"/>
</dbReference>
<dbReference type="KEGG" id="sera:Ser39006_004160"/>
<dbReference type="InterPro" id="IPR041854">
    <property type="entry name" value="BFD-like_2Fe2S-bd_dom_sf"/>
</dbReference>
<evidence type="ECO:0000256" key="6">
    <source>
        <dbReference type="ARBA" id="ARBA00011331"/>
    </source>
</evidence>
<keyword evidence="19" id="KW-1185">Reference proteome</keyword>
<dbReference type="PANTHER" id="PTHR11985">
    <property type="entry name" value="GLYCEROL-3-PHOSPHATE DEHYDROGENASE"/>
    <property type="match status" value="1"/>
</dbReference>
<evidence type="ECO:0000313" key="17">
    <source>
        <dbReference type="EMBL" id="AUG99082.1"/>
    </source>
</evidence>
<organism evidence="18 19">
    <name type="scientific">Serratia sp. (strain ATCC 39006)</name>
    <name type="common">Prodigiosinella confusarubida</name>
    <dbReference type="NCBI Taxonomy" id="104623"/>
    <lineage>
        <taxon>Bacteria</taxon>
        <taxon>Pseudomonadati</taxon>
        <taxon>Pseudomonadota</taxon>
        <taxon>Gammaproteobacteria</taxon>
        <taxon>Enterobacterales</taxon>
        <taxon>Pectobacteriaceae</taxon>
        <taxon>Prodigiosinella</taxon>
    </lineage>
</organism>
<evidence type="ECO:0000256" key="2">
    <source>
        <dbReference type="ARBA" id="ARBA00001974"/>
    </source>
</evidence>
<dbReference type="OrthoDB" id="9801699at2"/>
<comment type="cofactor">
    <cofactor evidence="1">
        <name>FMN</name>
        <dbReference type="ChEBI" id="CHEBI:58210"/>
    </cofactor>
</comment>
<evidence type="ECO:0000256" key="13">
    <source>
        <dbReference type="ARBA" id="ARBA00049055"/>
    </source>
</evidence>
<evidence type="ECO:0000256" key="11">
    <source>
        <dbReference type="ARBA" id="ARBA00023002"/>
    </source>
</evidence>
<dbReference type="UniPathway" id="UPA00618">
    <property type="reaction ID" value="UER00673"/>
</dbReference>
<comment type="subcellular location">
    <subcellularLocation>
        <location evidence="3">Cell membrane</location>
        <topology evidence="3">Peripheral membrane protein</topology>
    </subcellularLocation>
</comment>
<dbReference type="Pfam" id="PF01266">
    <property type="entry name" value="DAO"/>
    <property type="match status" value="1"/>
</dbReference>
<dbReference type="Proteomes" id="UP000233778">
    <property type="component" value="Chromosome"/>
</dbReference>
<feature type="domain" description="BFD-like [2Fe-2S]-binding" evidence="16">
    <location>
        <begin position="433"/>
        <end position="481"/>
    </location>
</feature>
<dbReference type="PANTHER" id="PTHR11985:SF35">
    <property type="entry name" value="ANAEROBIC GLYCEROL-3-PHOSPHATE DEHYDROGENASE SUBUNIT A"/>
    <property type="match status" value="1"/>
</dbReference>
<feature type="domain" description="FAD dependent oxidoreductase" evidence="15">
    <location>
        <begin position="11"/>
        <end position="360"/>
    </location>
</feature>
<evidence type="ECO:0000256" key="12">
    <source>
        <dbReference type="ARBA" id="ARBA00023136"/>
    </source>
</evidence>
<evidence type="ECO:0000256" key="4">
    <source>
        <dbReference type="ARBA" id="ARBA00005157"/>
    </source>
</evidence>
<evidence type="ECO:0000256" key="7">
    <source>
        <dbReference type="ARBA" id="ARBA00013029"/>
    </source>
</evidence>
<sequence length="547" mass="59328">MGNNGSYRETDVIIIGGGATGAGTARDCALRGLRCLLLERYDIATGATGRNHGLLHSGSRYAVTDGESARECIEENRILRRIARHCVEPTDGLFLTLPEDDLAYQSQFIACCQQAGINAQAIDPKEALRLEPAANPSLMGAVRVPDGTIDPFRLTTANMIDACEHGAEVLTYHEVIGLIRQGDRITGVRVFDHKKGIQSEIHARIVVNAAGIWGQHIAEYADLRVRMFPAKGALLILGHRINNMVINRCRKPADADILVPGDTISLIGTTSTHIDYDQIDNMIVTPAEVETLMREGSKLAPQLAKTRILRAYAGVRPLVANDNDPTGRSVSRGIVLLDHASRDGLEGFITITGGKLMTYRLMAERVTDKVCEKLNHSVACTTASRPLPGSEAVVSDKPMSASLLSAPLRGSAIYRHGQRAEQVVSGDRVDSSLVCECEAVTAGEVRYAVESLQVNNLIDLRRRTRVGMGTCQGELCACRAAGLLCKLGQSTPQQSVAQLSQFLNERWKGIRPVAWGNTLRESEFTSWVYQGLCGLTASDCQENSDAL</sequence>
<dbReference type="GO" id="GO:0019563">
    <property type="term" value="P:glycerol catabolic process"/>
    <property type="evidence" value="ECO:0007669"/>
    <property type="project" value="UniProtKB-UniPathway"/>
</dbReference>
<evidence type="ECO:0000256" key="5">
    <source>
        <dbReference type="ARBA" id="ARBA00007330"/>
    </source>
</evidence>
<dbReference type="InterPro" id="IPR007419">
    <property type="entry name" value="BFD-like_2Fe2S-bd_dom"/>
</dbReference>
<comment type="pathway">
    <text evidence="4">Polyol metabolism; glycerol degradation via glycerol kinase pathway; glycerone phosphate from sn-glycerol 3-phosphate (anaerobic route): step 1/1.</text>
</comment>
<keyword evidence="11 14" id="KW-0560">Oxidoreductase</keyword>
<dbReference type="NCBIfam" id="TIGR03377">
    <property type="entry name" value="glycerol3P_GlpA"/>
    <property type="match status" value="1"/>
</dbReference>
<evidence type="ECO:0000259" key="15">
    <source>
        <dbReference type="Pfam" id="PF01266"/>
    </source>
</evidence>
<name>A0A2I5T3D9_SERS3</name>
<gene>
    <name evidence="17" type="ORF">CWC46_04160</name>
    <name evidence="18" type="ORF">Ser39006_004160</name>
</gene>
<dbReference type="Proteomes" id="UP000017700">
    <property type="component" value="Chromosome"/>
</dbReference>
<dbReference type="RefSeq" id="WP_021013457.1">
    <property type="nucleotide sequence ID" value="NZ_CP025084.1"/>
</dbReference>
<comment type="subunit">
    <text evidence="6">Composed of a catalytic GlpA/B dimer and of membrane bound GlpC.</text>
</comment>
<keyword evidence="8" id="KW-1003">Cell membrane</keyword>
<accession>A0A2I5T3D9</accession>
<dbReference type="KEGG" id="serq:CWC46_04160"/>
<evidence type="ECO:0000256" key="3">
    <source>
        <dbReference type="ARBA" id="ARBA00004202"/>
    </source>
</evidence>
<dbReference type="EMBL" id="CP025085">
    <property type="protein sequence ID" value="AUG99082.1"/>
    <property type="molecule type" value="Genomic_DNA"/>
</dbReference>
<dbReference type="EC" id="1.1.5.3" evidence="7 14"/>
<comment type="similarity">
    <text evidence="5 14">Belongs to the FAD-dependent glycerol-3-phosphate dehydrogenase family.</text>
</comment>
<dbReference type="InterPro" id="IPR017752">
    <property type="entry name" value="G3P_DH_GlpA_su"/>
</dbReference>
<dbReference type="PROSITE" id="PS00978">
    <property type="entry name" value="FAD_G3PDH_2"/>
    <property type="match status" value="1"/>
</dbReference>
<evidence type="ECO:0000256" key="8">
    <source>
        <dbReference type="ARBA" id="ARBA00022475"/>
    </source>
</evidence>
<evidence type="ECO:0000259" key="16">
    <source>
        <dbReference type="Pfam" id="PF04324"/>
    </source>
</evidence>
<keyword evidence="12" id="KW-0472">Membrane</keyword>
<dbReference type="AlphaFoldDB" id="A0A2I5T3D9"/>
<dbReference type="InterPro" id="IPR006076">
    <property type="entry name" value="FAD-dep_OxRdtase"/>
</dbReference>
<reference evidence="18 19" key="1">
    <citation type="journal article" date="2013" name="Genome Announc.">
        <title>Draft genome sequence of Serratia sp. strain ATCC 39006, a model bacterium for analysis of the biosynthesis and regulation of prodigiosin, a carbapenem, and gas vesicles.</title>
        <authorList>
            <person name="Fineran P.C."/>
            <person name="Iglesias Cans M.C."/>
            <person name="Ramsay J.P."/>
            <person name="Wilf N.M."/>
            <person name="Cossyleon D."/>
            <person name="McNeil M.B."/>
            <person name="Williamson N.R."/>
            <person name="Monson R.E."/>
            <person name="Becher S.A."/>
            <person name="Stanton J.A."/>
            <person name="Brugger K."/>
            <person name="Brown S.D."/>
            <person name="Salmond G.P."/>
        </authorList>
    </citation>
    <scope>NUCLEOTIDE SEQUENCE [LARGE SCALE GENOMIC DNA]</scope>
    <source>
        <strain evidence="18">ATCC 39006</strain>
        <strain evidence="19">ATCC 39006 / SC 11482</strain>
    </source>
</reference>
<dbReference type="GO" id="GO:0046168">
    <property type="term" value="P:glycerol-3-phosphate catabolic process"/>
    <property type="evidence" value="ECO:0007669"/>
    <property type="project" value="TreeGrafter"/>
</dbReference>
<protein>
    <recommendedName>
        <fullName evidence="7 14">Glycerol-3-phosphate dehydrogenase</fullName>
        <ecNumber evidence="7 14">1.1.5.3</ecNumber>
    </recommendedName>
</protein>
<dbReference type="PROSITE" id="PS00977">
    <property type="entry name" value="FAD_G3PDH_1"/>
    <property type="match status" value="1"/>
</dbReference>
<dbReference type="InterPro" id="IPR000447">
    <property type="entry name" value="G3P_DH_FAD-dep"/>
</dbReference>
<dbReference type="Gene3D" id="1.10.10.1100">
    <property type="entry name" value="BFD-like [2Fe-2S]-binding domain"/>
    <property type="match status" value="1"/>
</dbReference>
<dbReference type="FunFam" id="3.50.50.60:FF:000096">
    <property type="entry name" value="Glycerol-3-phosphate dehydrogenase"/>
    <property type="match status" value="1"/>
</dbReference>
<dbReference type="InterPro" id="IPR036188">
    <property type="entry name" value="FAD/NAD-bd_sf"/>
</dbReference>
<dbReference type="GO" id="GO:0009331">
    <property type="term" value="C:glycerol-3-phosphate dehydrogenase (FAD) complex"/>
    <property type="evidence" value="ECO:0007669"/>
    <property type="project" value="UniProtKB-UniRule"/>
</dbReference>
<evidence type="ECO:0000313" key="19">
    <source>
        <dbReference type="Proteomes" id="UP000017700"/>
    </source>
</evidence>
<dbReference type="GO" id="GO:0004368">
    <property type="term" value="F:glycerol-3-phosphate dehydrogenase (quinone) activity"/>
    <property type="evidence" value="ECO:0007669"/>
    <property type="project" value="UniProtKB-EC"/>
</dbReference>